<feature type="domain" description="Orn/DAP/Arg decarboxylase 2 N-terminal" evidence="3">
    <location>
        <begin position="69"/>
        <end position="311"/>
    </location>
</feature>
<evidence type="ECO:0000256" key="1">
    <source>
        <dbReference type="ARBA" id="ARBA00001933"/>
    </source>
</evidence>
<evidence type="ECO:0000313" key="4">
    <source>
        <dbReference type="EMBL" id="TXC81730.1"/>
    </source>
</evidence>
<sequence>MQSYSEFLDLSVGFPQEGFNVVDNELYFHDLNLMEMIETYGTPLKFTYLPIISRNIQQCKIWFQRAMLKNQYRGTYQYCYCTKSSHFKFVLEEALKNDIHIETSSAFDIPIIHHLEKQGKIDKNILVICNGFKRQSYKQYIVDSIREGFTNIIPVLDNKEEFLFYDDELDQPVTLGMRIAAEEQPDSQFYTSRLGIRSEDIIPFWQERIRPHKNFKVKLLHFFINSGITDTPYYWNELEKHVTLYCEFKKINPDLCMLDIGGGFPFKNSLSFDFDYEYMVDEIVKRIKEICAEHGVHEPDLVTEFGKYTVAEASGVLYKVLGRKQQNDREKWFMLDGSFITDLPDIWALNQRYILLPVNNWNHTYEKVNMGGITCDGMDYYNQEAHVNNIFMPKTRKMQYVGFFHTGAYQEVLSGYGGVHHCLLPSPKHVLIKKNKDETIQYEVFGEEQNSRQTLKLLGYT</sequence>
<dbReference type="SUPFAM" id="SSF50621">
    <property type="entry name" value="Alanine racemase C-terminal domain-like"/>
    <property type="match status" value="1"/>
</dbReference>
<dbReference type="Pfam" id="PF02784">
    <property type="entry name" value="Orn_Arg_deC_N"/>
    <property type="match status" value="1"/>
</dbReference>
<evidence type="ECO:0000259" key="3">
    <source>
        <dbReference type="Pfam" id="PF02784"/>
    </source>
</evidence>
<dbReference type="InterPro" id="IPR029066">
    <property type="entry name" value="PLP-binding_barrel"/>
</dbReference>
<dbReference type="GO" id="GO:0006527">
    <property type="term" value="P:L-arginine catabolic process"/>
    <property type="evidence" value="ECO:0007669"/>
    <property type="project" value="InterPro"/>
</dbReference>
<keyword evidence="5" id="KW-1185">Reference proteome</keyword>
<dbReference type="PANTHER" id="PTHR43295:SF9">
    <property type="entry name" value="BIOSYNTHETIC ARGININE DECARBOXYLASE"/>
    <property type="match status" value="1"/>
</dbReference>
<dbReference type="EMBL" id="VORB01000003">
    <property type="protein sequence ID" value="TXC81730.1"/>
    <property type="molecule type" value="Genomic_DNA"/>
</dbReference>
<dbReference type="SUPFAM" id="SSF51419">
    <property type="entry name" value="PLP-binding barrel"/>
    <property type="match status" value="1"/>
</dbReference>
<dbReference type="Gene3D" id="2.40.37.10">
    <property type="entry name" value="Lyase, Ornithine Decarboxylase, Chain A, domain 1"/>
    <property type="match status" value="1"/>
</dbReference>
<dbReference type="InterPro" id="IPR022644">
    <property type="entry name" value="De-COase2_N"/>
</dbReference>
<reference evidence="4 5" key="1">
    <citation type="submission" date="2019-08" db="EMBL/GenBank/DDBJ databases">
        <title>Genome of Luteibaculum oceani JCM 18817.</title>
        <authorList>
            <person name="Bowman J.P."/>
        </authorList>
    </citation>
    <scope>NUCLEOTIDE SEQUENCE [LARGE SCALE GENOMIC DNA]</scope>
    <source>
        <strain evidence="4 5">JCM 18817</strain>
    </source>
</reference>
<dbReference type="GO" id="GO:0008295">
    <property type="term" value="P:spermidine biosynthetic process"/>
    <property type="evidence" value="ECO:0007669"/>
    <property type="project" value="InterPro"/>
</dbReference>
<protein>
    <submittedName>
        <fullName evidence="4">Arginine decarboxylase</fullName>
    </submittedName>
</protein>
<dbReference type="OrthoDB" id="9802658at2"/>
<dbReference type="AlphaFoldDB" id="A0A5C6VA90"/>
<dbReference type="Proteomes" id="UP000321168">
    <property type="component" value="Unassembled WGS sequence"/>
</dbReference>
<comment type="cofactor">
    <cofactor evidence="1">
        <name>pyridoxal 5'-phosphate</name>
        <dbReference type="ChEBI" id="CHEBI:597326"/>
    </cofactor>
</comment>
<accession>A0A5C6VA90</accession>
<dbReference type="PANTHER" id="PTHR43295">
    <property type="entry name" value="ARGININE DECARBOXYLASE"/>
    <property type="match status" value="1"/>
</dbReference>
<dbReference type="Gene3D" id="3.20.20.10">
    <property type="entry name" value="Alanine racemase"/>
    <property type="match status" value="1"/>
</dbReference>
<evidence type="ECO:0000313" key="5">
    <source>
        <dbReference type="Proteomes" id="UP000321168"/>
    </source>
</evidence>
<name>A0A5C6VA90_9FLAO</name>
<evidence type="ECO:0000256" key="2">
    <source>
        <dbReference type="ARBA" id="ARBA00022898"/>
    </source>
</evidence>
<dbReference type="RefSeq" id="WP_147013721.1">
    <property type="nucleotide sequence ID" value="NZ_VORB01000003.1"/>
</dbReference>
<dbReference type="InterPro" id="IPR002985">
    <property type="entry name" value="Arg_decrbxlase"/>
</dbReference>
<keyword evidence="2" id="KW-0663">Pyridoxal phosphate</keyword>
<organism evidence="4 5">
    <name type="scientific">Luteibaculum oceani</name>
    <dbReference type="NCBI Taxonomy" id="1294296"/>
    <lineage>
        <taxon>Bacteria</taxon>
        <taxon>Pseudomonadati</taxon>
        <taxon>Bacteroidota</taxon>
        <taxon>Flavobacteriia</taxon>
        <taxon>Flavobacteriales</taxon>
        <taxon>Luteibaculaceae</taxon>
        <taxon>Luteibaculum</taxon>
    </lineage>
</organism>
<proteinExistence type="predicted"/>
<comment type="caution">
    <text evidence="4">The sequence shown here is derived from an EMBL/GenBank/DDBJ whole genome shotgun (WGS) entry which is preliminary data.</text>
</comment>
<dbReference type="GO" id="GO:0008792">
    <property type="term" value="F:arginine decarboxylase activity"/>
    <property type="evidence" value="ECO:0007669"/>
    <property type="project" value="InterPro"/>
</dbReference>
<gene>
    <name evidence="4" type="ORF">FRX97_04230</name>
</gene>
<dbReference type="InterPro" id="IPR009006">
    <property type="entry name" value="Ala_racemase/Decarboxylase_C"/>
</dbReference>